<evidence type="ECO:0000313" key="3">
    <source>
        <dbReference type="Proteomes" id="UP000239532"/>
    </source>
</evidence>
<dbReference type="Gene3D" id="3.40.50.150">
    <property type="entry name" value="Vaccinia Virus protein VP39"/>
    <property type="match status" value="1"/>
</dbReference>
<proteinExistence type="predicted"/>
<dbReference type="RefSeq" id="WP_105982767.1">
    <property type="nucleotide sequence ID" value="NZ_MQUC01000003.1"/>
</dbReference>
<name>A0A2S9WU42_9FLAO</name>
<dbReference type="Pfam" id="PF08241">
    <property type="entry name" value="Methyltransf_11"/>
    <property type="match status" value="1"/>
</dbReference>
<sequence length="318" mass="36687">MINVDQIKTEFLKAHLIDPVSQRKVVELTASKVIFTNHSYPIHNGVPVLFNEQESIFRTSDVLNEIPTTQNKTYRKKGWKTFIRQKLLPSLSHDFTFKERYKRLASDCGGKTVLVIGAGDKIEWYVQMFAGALVITSDVHSQYIPDVVIDAHQIPFENKTFDIVIAGQVLEHTFQPWVVASEIERVCKSGGQMLIEVPFNFPYHGMPYDFFRFTFTGLRSLFNKSKMVECQIGEGNASAVATYNSQLLIDLFSNRLLRSIMLFISRILFGWWKYLDKLNSTVNRRSISVPKGFSMLFEKDDVKRSNSELLNEYFELKK</sequence>
<protein>
    <recommendedName>
        <fullName evidence="1">Methyltransferase type 11 domain-containing protein</fullName>
    </recommendedName>
</protein>
<dbReference type="OrthoDB" id="9805171at2"/>
<evidence type="ECO:0000259" key="1">
    <source>
        <dbReference type="Pfam" id="PF08241"/>
    </source>
</evidence>
<dbReference type="GO" id="GO:0008757">
    <property type="term" value="F:S-adenosylmethionine-dependent methyltransferase activity"/>
    <property type="evidence" value="ECO:0007669"/>
    <property type="project" value="InterPro"/>
</dbReference>
<organism evidence="2 3">
    <name type="scientific">Nonlabens agnitus</name>
    <dbReference type="NCBI Taxonomy" id="870484"/>
    <lineage>
        <taxon>Bacteria</taxon>
        <taxon>Pseudomonadati</taxon>
        <taxon>Bacteroidota</taxon>
        <taxon>Flavobacteriia</taxon>
        <taxon>Flavobacteriales</taxon>
        <taxon>Flavobacteriaceae</taxon>
        <taxon>Nonlabens</taxon>
    </lineage>
</organism>
<dbReference type="Proteomes" id="UP000239532">
    <property type="component" value="Unassembled WGS sequence"/>
</dbReference>
<keyword evidence="3" id="KW-1185">Reference proteome</keyword>
<dbReference type="SUPFAM" id="SSF53335">
    <property type="entry name" value="S-adenosyl-L-methionine-dependent methyltransferases"/>
    <property type="match status" value="1"/>
</dbReference>
<feature type="domain" description="Methyltransferase type 11" evidence="1">
    <location>
        <begin position="147"/>
        <end position="195"/>
    </location>
</feature>
<reference evidence="2 3" key="1">
    <citation type="submission" date="2016-11" db="EMBL/GenBank/DDBJ databases">
        <title>Trade-off between light-utilization and light-protection in marine flavobacteria.</title>
        <authorList>
            <person name="Kumagai Y."/>
        </authorList>
    </citation>
    <scope>NUCLEOTIDE SEQUENCE [LARGE SCALE GENOMIC DNA]</scope>
    <source>
        <strain evidence="2 3">JCM 17109</strain>
    </source>
</reference>
<gene>
    <name evidence="2" type="ORF">BST86_07690</name>
</gene>
<dbReference type="EMBL" id="MQUC01000003">
    <property type="protein sequence ID" value="PRP66988.1"/>
    <property type="molecule type" value="Genomic_DNA"/>
</dbReference>
<dbReference type="InterPro" id="IPR013216">
    <property type="entry name" value="Methyltransf_11"/>
</dbReference>
<evidence type="ECO:0000313" key="2">
    <source>
        <dbReference type="EMBL" id="PRP66988.1"/>
    </source>
</evidence>
<dbReference type="InterPro" id="IPR029063">
    <property type="entry name" value="SAM-dependent_MTases_sf"/>
</dbReference>
<comment type="caution">
    <text evidence="2">The sequence shown here is derived from an EMBL/GenBank/DDBJ whole genome shotgun (WGS) entry which is preliminary data.</text>
</comment>
<dbReference type="AlphaFoldDB" id="A0A2S9WU42"/>
<accession>A0A2S9WU42</accession>